<dbReference type="EMBL" id="SSTE01017321">
    <property type="protein sequence ID" value="KAA0040569.1"/>
    <property type="molecule type" value="Genomic_DNA"/>
</dbReference>
<feature type="compositionally biased region" description="Basic and acidic residues" evidence="1">
    <location>
        <begin position="16"/>
        <end position="26"/>
    </location>
</feature>
<feature type="region of interest" description="Disordered" evidence="1">
    <location>
        <begin position="1"/>
        <end position="32"/>
    </location>
</feature>
<gene>
    <name evidence="3" type="ORF">E5676_scaffold98G00680</name>
    <name evidence="2" type="ORF">E6C27_scaffold262G001390</name>
</gene>
<protein>
    <submittedName>
        <fullName evidence="2">Stress response protein NST1-like</fullName>
    </submittedName>
</protein>
<evidence type="ECO:0000313" key="3">
    <source>
        <dbReference type="EMBL" id="TYK05612.1"/>
    </source>
</evidence>
<feature type="compositionally biased region" description="Basic and acidic residues" evidence="1">
    <location>
        <begin position="75"/>
        <end position="104"/>
    </location>
</feature>
<evidence type="ECO:0000313" key="2">
    <source>
        <dbReference type="EMBL" id="KAA0040569.1"/>
    </source>
</evidence>
<evidence type="ECO:0000256" key="1">
    <source>
        <dbReference type="SAM" id="MobiDB-lite"/>
    </source>
</evidence>
<accession>A0A5A7TH34</accession>
<dbReference type="Proteomes" id="UP000321393">
    <property type="component" value="Unassembled WGS sequence"/>
</dbReference>
<comment type="caution">
    <text evidence="2">The sequence shown here is derived from an EMBL/GenBank/DDBJ whole genome shotgun (WGS) entry which is preliminary data.</text>
</comment>
<sequence>MHTTSSQAHYIGSDSEQAKRPKKDVADSILDTDEWMSREENIYKELPNLEPGMGTCSLMTTSLEELQVERVRQEEQRLMEDEGRQNREHAHKERMMKEKKMKKEGGRKRHARKCWVLCPKTRR</sequence>
<reference evidence="4 5" key="1">
    <citation type="submission" date="2019-08" db="EMBL/GenBank/DDBJ databases">
        <title>Draft genome sequences of two oriental melons (Cucumis melo L. var makuwa).</title>
        <authorList>
            <person name="Kwon S.-Y."/>
        </authorList>
    </citation>
    <scope>NUCLEOTIDE SEQUENCE [LARGE SCALE GENOMIC DNA]</scope>
    <source>
        <strain evidence="5">cv. Chang Bougi</strain>
        <strain evidence="4">cv. SW 3</strain>
        <tissue evidence="2">Leaf</tissue>
    </source>
</reference>
<dbReference type="AlphaFoldDB" id="A0A5A7TH34"/>
<feature type="region of interest" description="Disordered" evidence="1">
    <location>
        <begin position="75"/>
        <end position="108"/>
    </location>
</feature>
<evidence type="ECO:0000313" key="4">
    <source>
        <dbReference type="Proteomes" id="UP000321393"/>
    </source>
</evidence>
<proteinExistence type="predicted"/>
<name>A0A5A7TH34_CUCMM</name>
<dbReference type="EMBL" id="SSTD01013776">
    <property type="protein sequence ID" value="TYK05612.1"/>
    <property type="molecule type" value="Genomic_DNA"/>
</dbReference>
<organism evidence="2 4">
    <name type="scientific">Cucumis melo var. makuwa</name>
    <name type="common">Oriental melon</name>
    <dbReference type="NCBI Taxonomy" id="1194695"/>
    <lineage>
        <taxon>Eukaryota</taxon>
        <taxon>Viridiplantae</taxon>
        <taxon>Streptophyta</taxon>
        <taxon>Embryophyta</taxon>
        <taxon>Tracheophyta</taxon>
        <taxon>Spermatophyta</taxon>
        <taxon>Magnoliopsida</taxon>
        <taxon>eudicotyledons</taxon>
        <taxon>Gunneridae</taxon>
        <taxon>Pentapetalae</taxon>
        <taxon>rosids</taxon>
        <taxon>fabids</taxon>
        <taxon>Cucurbitales</taxon>
        <taxon>Cucurbitaceae</taxon>
        <taxon>Benincaseae</taxon>
        <taxon>Cucumis</taxon>
    </lineage>
</organism>
<dbReference type="Proteomes" id="UP000321947">
    <property type="component" value="Unassembled WGS sequence"/>
</dbReference>
<evidence type="ECO:0000313" key="5">
    <source>
        <dbReference type="Proteomes" id="UP000321947"/>
    </source>
</evidence>